<dbReference type="PROSITE" id="PS51318">
    <property type="entry name" value="TAT"/>
    <property type="match status" value="1"/>
</dbReference>
<dbReference type="SMART" id="SM00458">
    <property type="entry name" value="RICIN"/>
    <property type="match status" value="1"/>
</dbReference>
<protein>
    <submittedName>
        <fullName evidence="2">Type 1 glutamine amidotransferase (GATase1)</fullName>
    </submittedName>
</protein>
<dbReference type="Gene3D" id="2.80.10.50">
    <property type="match status" value="1"/>
</dbReference>
<comment type="caution">
    <text evidence="2">The sequence shown here is derived from an EMBL/GenBank/DDBJ whole genome shotgun (WGS) entry which is preliminary data.</text>
</comment>
<dbReference type="AlphaFoldDB" id="A0AAE3GQQ4"/>
<dbReference type="Gene3D" id="3.40.50.880">
    <property type="match status" value="1"/>
</dbReference>
<dbReference type="Proteomes" id="UP001206128">
    <property type="component" value="Unassembled WGS sequence"/>
</dbReference>
<proteinExistence type="predicted"/>
<dbReference type="EMBL" id="JAMTCK010000033">
    <property type="protein sequence ID" value="MCP2170428.1"/>
    <property type="molecule type" value="Genomic_DNA"/>
</dbReference>
<dbReference type="SUPFAM" id="SSF52317">
    <property type="entry name" value="Class I glutamine amidotransferase-like"/>
    <property type="match status" value="1"/>
</dbReference>
<name>A0AAE3GQQ4_9PSEU</name>
<dbReference type="Pfam" id="PF14200">
    <property type="entry name" value="RicinB_lectin_2"/>
    <property type="match status" value="1"/>
</dbReference>
<evidence type="ECO:0000259" key="1">
    <source>
        <dbReference type="SMART" id="SM00458"/>
    </source>
</evidence>
<dbReference type="CDD" id="cd00161">
    <property type="entry name" value="beta-trefoil_Ricin-like"/>
    <property type="match status" value="1"/>
</dbReference>
<reference evidence="2" key="1">
    <citation type="submission" date="2022-06" db="EMBL/GenBank/DDBJ databases">
        <title>Genomic Encyclopedia of Archaeal and Bacterial Type Strains, Phase II (KMG-II): from individual species to whole genera.</title>
        <authorList>
            <person name="Goeker M."/>
        </authorList>
    </citation>
    <scope>NUCLEOTIDE SEQUENCE</scope>
    <source>
        <strain evidence="2">DSM 43935</strain>
    </source>
</reference>
<dbReference type="InterPro" id="IPR006311">
    <property type="entry name" value="TAT_signal"/>
</dbReference>
<accession>A0AAE3GQQ4</accession>
<gene>
    <name evidence="2" type="ORF">LX83_007319</name>
</gene>
<dbReference type="InterPro" id="IPR029062">
    <property type="entry name" value="Class_I_gatase-like"/>
</dbReference>
<keyword evidence="3" id="KW-1185">Reference proteome</keyword>
<organism evidence="2 3">
    <name type="scientific">Goodfellowiella coeruleoviolacea</name>
    <dbReference type="NCBI Taxonomy" id="334858"/>
    <lineage>
        <taxon>Bacteria</taxon>
        <taxon>Bacillati</taxon>
        <taxon>Actinomycetota</taxon>
        <taxon>Actinomycetes</taxon>
        <taxon>Pseudonocardiales</taxon>
        <taxon>Pseudonocardiaceae</taxon>
        <taxon>Goodfellowiella</taxon>
    </lineage>
</organism>
<dbReference type="PANTHER" id="PTHR40469">
    <property type="entry name" value="SECRETED GLYCOSYL HYDROLASE"/>
    <property type="match status" value="1"/>
</dbReference>
<dbReference type="InterPro" id="IPR000772">
    <property type="entry name" value="Ricin_B_lectin"/>
</dbReference>
<dbReference type="Pfam" id="PF06283">
    <property type="entry name" value="ThuA"/>
    <property type="match status" value="1"/>
</dbReference>
<dbReference type="PROSITE" id="PS50231">
    <property type="entry name" value="RICIN_B_LECTIN"/>
    <property type="match status" value="1"/>
</dbReference>
<evidence type="ECO:0000313" key="3">
    <source>
        <dbReference type="Proteomes" id="UP001206128"/>
    </source>
</evidence>
<evidence type="ECO:0000313" key="2">
    <source>
        <dbReference type="EMBL" id="MCP2170428.1"/>
    </source>
</evidence>
<dbReference type="SUPFAM" id="SSF50370">
    <property type="entry name" value="Ricin B-like lectins"/>
    <property type="match status" value="1"/>
</dbReference>
<sequence length="402" mass="42893">MIRHITRRTVLRGIGVAGIGAGGLALFPPGATAAPLTRVLVFSKTAGFRHDSIPAGIAAIRRLGSENAFAVDATENANAFTTQNLAQYQAVIWLSTTGDVLNATQQAAFESYVDGGGGYVGVHAAADTEYDWAWYGGCVGAYFASHPAQQQASLVVEDRTNDSTAHLPATWSRFDEWYNYRTNPRGGVNVLMRLDESTYSGGTMGSDHPITWWHDVGAGRAWYTGLGHTIESYSDPNFTRTLLGGIRVAAKAVPADPGTGPVRTGVFYRLVAQHSGKLADISAASTAEGALLRQWSATGGLNQQFDFLDSGGGYYRIRARHSGMVLQVANPSSGADIGQQPDANTASQQWRVVDRGSGVVSLVNRQSGLAMDVWGVSTADGARISQWTSTDATNQCFQLQRV</sequence>
<feature type="domain" description="Ricin B lectin" evidence="1">
    <location>
        <begin position="264"/>
        <end position="400"/>
    </location>
</feature>
<dbReference type="InterPro" id="IPR035992">
    <property type="entry name" value="Ricin_B-like_lectins"/>
</dbReference>
<keyword evidence="2" id="KW-0315">Glutamine amidotransferase</keyword>
<dbReference type="PANTHER" id="PTHR40469:SF2">
    <property type="entry name" value="GALACTOSE-BINDING DOMAIN-LIKE SUPERFAMILY PROTEIN"/>
    <property type="match status" value="1"/>
</dbReference>
<dbReference type="InterPro" id="IPR029010">
    <property type="entry name" value="ThuA-like"/>
</dbReference>